<name>A0A8J2LC58_9HEXA</name>
<keyword evidence="2" id="KW-0547">Nucleotide-binding</keyword>
<evidence type="ECO:0000256" key="4">
    <source>
        <dbReference type="ARBA" id="ARBA00022840"/>
    </source>
</evidence>
<feature type="domain" description="Protein kinase" evidence="5">
    <location>
        <begin position="1"/>
        <end position="301"/>
    </location>
</feature>
<dbReference type="InterPro" id="IPR000719">
    <property type="entry name" value="Prot_kinase_dom"/>
</dbReference>
<dbReference type="PROSITE" id="PS00108">
    <property type="entry name" value="PROTEIN_KINASE_ST"/>
    <property type="match status" value="1"/>
</dbReference>
<dbReference type="OrthoDB" id="4062651at2759"/>
<dbReference type="EMBL" id="CAJVCH010551752">
    <property type="protein sequence ID" value="CAG7829507.1"/>
    <property type="molecule type" value="Genomic_DNA"/>
</dbReference>
<accession>A0A8J2LC58</accession>
<dbReference type="SMART" id="SM00220">
    <property type="entry name" value="S_TKc"/>
    <property type="match status" value="1"/>
</dbReference>
<gene>
    <name evidence="6" type="ORF">AFUS01_LOCUS39368</name>
</gene>
<evidence type="ECO:0000256" key="3">
    <source>
        <dbReference type="ARBA" id="ARBA00022777"/>
    </source>
</evidence>
<evidence type="ECO:0000256" key="2">
    <source>
        <dbReference type="ARBA" id="ARBA00022741"/>
    </source>
</evidence>
<evidence type="ECO:0000259" key="5">
    <source>
        <dbReference type="PROSITE" id="PS50011"/>
    </source>
</evidence>
<keyword evidence="7" id="KW-1185">Reference proteome</keyword>
<dbReference type="Proteomes" id="UP000708208">
    <property type="component" value="Unassembled WGS sequence"/>
</dbReference>
<proteinExistence type="predicted"/>
<sequence>MERLGYGTGVGVYLMERSPRISGEMRSPWAIKKISKLRDTKKTYVVRLEHEAKILKQLNHPNIIGFRGFGKPGSDAAYLAMEKASGCLGDLIEKRFDEFVNNCETEIIPASDPFPAEKILKVAEDVAKALTYLHDEVKMIHGDMKSANVLVFGDFETIKLCDFGVSRKIREDGTIEGDYVGTEIWSPLEIARKQRSLPHEPITAKVDIYPYGLTLFEMISLKPPHLPTVEDAYGSDETFDEETFEDTLAECIGTRPMLPDIEFDSSYHKILALFFCCTEESPLQRPDARDILKVFTEDELVTACSKVTI</sequence>
<dbReference type="AlphaFoldDB" id="A0A8J2LC58"/>
<keyword evidence="1" id="KW-0808">Transferase</keyword>
<organism evidence="6 7">
    <name type="scientific">Allacma fusca</name>
    <dbReference type="NCBI Taxonomy" id="39272"/>
    <lineage>
        <taxon>Eukaryota</taxon>
        <taxon>Metazoa</taxon>
        <taxon>Ecdysozoa</taxon>
        <taxon>Arthropoda</taxon>
        <taxon>Hexapoda</taxon>
        <taxon>Collembola</taxon>
        <taxon>Symphypleona</taxon>
        <taxon>Sminthuridae</taxon>
        <taxon>Allacma</taxon>
    </lineage>
</organism>
<reference evidence="6" key="1">
    <citation type="submission" date="2021-06" db="EMBL/GenBank/DDBJ databases">
        <authorList>
            <person name="Hodson N. C."/>
            <person name="Mongue J. A."/>
            <person name="Jaron S. K."/>
        </authorList>
    </citation>
    <scope>NUCLEOTIDE SEQUENCE</scope>
</reference>
<protein>
    <recommendedName>
        <fullName evidence="5">Protein kinase domain-containing protein</fullName>
    </recommendedName>
</protein>
<dbReference type="GO" id="GO:0004674">
    <property type="term" value="F:protein serine/threonine kinase activity"/>
    <property type="evidence" value="ECO:0007669"/>
    <property type="project" value="TreeGrafter"/>
</dbReference>
<comment type="caution">
    <text evidence="6">The sequence shown here is derived from an EMBL/GenBank/DDBJ whole genome shotgun (WGS) entry which is preliminary data.</text>
</comment>
<evidence type="ECO:0000256" key="1">
    <source>
        <dbReference type="ARBA" id="ARBA00022679"/>
    </source>
</evidence>
<dbReference type="PANTHER" id="PTHR43289">
    <property type="entry name" value="MITOGEN-ACTIVATED PROTEIN KINASE KINASE KINASE 20-RELATED"/>
    <property type="match status" value="1"/>
</dbReference>
<evidence type="ECO:0000313" key="6">
    <source>
        <dbReference type="EMBL" id="CAG7829507.1"/>
    </source>
</evidence>
<keyword evidence="3" id="KW-0418">Kinase</keyword>
<dbReference type="PANTHER" id="PTHR43289:SF14">
    <property type="entry name" value="LYMPHOKINE-ACTIVATED KILLER T-CELL-ORIGINATED PROTEIN KINASE"/>
    <property type="match status" value="1"/>
</dbReference>
<dbReference type="Pfam" id="PF00069">
    <property type="entry name" value="Pkinase"/>
    <property type="match status" value="1"/>
</dbReference>
<dbReference type="InterPro" id="IPR008271">
    <property type="entry name" value="Ser/Thr_kinase_AS"/>
</dbReference>
<evidence type="ECO:0000313" key="7">
    <source>
        <dbReference type="Proteomes" id="UP000708208"/>
    </source>
</evidence>
<dbReference type="PROSITE" id="PS50011">
    <property type="entry name" value="PROTEIN_KINASE_DOM"/>
    <property type="match status" value="1"/>
</dbReference>
<keyword evidence="4" id="KW-0067">ATP-binding</keyword>
<dbReference type="GO" id="GO:0005524">
    <property type="term" value="F:ATP binding"/>
    <property type="evidence" value="ECO:0007669"/>
    <property type="project" value="UniProtKB-KW"/>
</dbReference>